<dbReference type="InterPro" id="IPR055259">
    <property type="entry name" value="YkvP/CgeB_Glyco_trans-like"/>
</dbReference>
<accession>A0A4R1R6J7</accession>
<sequence>MYYRLRLQTEKKRGVSKLKILFLESHPMLINGLPNGFREAGCEIKISGPLTKEKIPMIIEEFHPDLLFMLGWSSETTIEKAKWVHFYSKNAKIPLVYWATEDPTHTYNFTLPLLMELKPDFVFTICKGRVLYYQMLGFKSAHMDFGYYSGVHYKTSPNTKYKCDIAVVANAYPNVLQLYPHHYRITSLKILIAPLIAEGIRIDFWGRKWAEMTHLLGNDIPPDCIHGYLNYTLANQVYSSASIMLGLQNQLGQVSQRTYEIMGSGGFLITSDTPEINRLFQSGKDLLTSDSPEQTLELIKHYLNSPDEREKISRQGQIDVELHSYLNRAKEALRVLSEQKIISL</sequence>
<name>A0A4R1R6J7_9FIRM</name>
<dbReference type="STRING" id="1469948.GCA_000732725_02471"/>
<feature type="domain" description="Spore protein YkvP N-terminal" evidence="1">
    <location>
        <begin position="20"/>
        <end position="126"/>
    </location>
</feature>
<dbReference type="AlphaFoldDB" id="A0A4R1R6J7"/>
<evidence type="ECO:0000259" key="1">
    <source>
        <dbReference type="Pfam" id="PF12996"/>
    </source>
</evidence>
<keyword evidence="4" id="KW-1185">Reference proteome</keyword>
<dbReference type="Gene3D" id="3.40.50.2000">
    <property type="entry name" value="Glycogen Phosphorylase B"/>
    <property type="match status" value="1"/>
</dbReference>
<feature type="domain" description="Spore protein YkvP/CgeB glycosyl transferase-like" evidence="2">
    <location>
        <begin position="191"/>
        <end position="333"/>
    </location>
</feature>
<dbReference type="Proteomes" id="UP000295718">
    <property type="component" value="Unassembled WGS sequence"/>
</dbReference>
<dbReference type="EMBL" id="SLUO01000001">
    <property type="protein sequence ID" value="TCL61201.1"/>
    <property type="molecule type" value="Genomic_DNA"/>
</dbReference>
<reference evidence="3 4" key="1">
    <citation type="submission" date="2019-03" db="EMBL/GenBank/DDBJ databases">
        <title>Genomic Encyclopedia of Type Strains, Phase IV (KMG-IV): sequencing the most valuable type-strain genomes for metagenomic binning, comparative biology and taxonomic classification.</title>
        <authorList>
            <person name="Goeker M."/>
        </authorList>
    </citation>
    <scope>NUCLEOTIDE SEQUENCE [LARGE SCALE GENOMIC DNA]</scope>
    <source>
        <strain evidence="3 4">DSM 100556</strain>
    </source>
</reference>
<proteinExistence type="predicted"/>
<organism evidence="3 4">
    <name type="scientific">Kineothrix alysoides</name>
    <dbReference type="NCBI Taxonomy" id="1469948"/>
    <lineage>
        <taxon>Bacteria</taxon>
        <taxon>Bacillati</taxon>
        <taxon>Bacillota</taxon>
        <taxon>Clostridia</taxon>
        <taxon>Lachnospirales</taxon>
        <taxon>Lachnospiraceae</taxon>
        <taxon>Kineothrix</taxon>
    </lineage>
</organism>
<evidence type="ECO:0000313" key="4">
    <source>
        <dbReference type="Proteomes" id="UP000295718"/>
    </source>
</evidence>
<dbReference type="Pfam" id="PF13524">
    <property type="entry name" value="Glyco_trans_1_2"/>
    <property type="match status" value="1"/>
</dbReference>
<comment type="caution">
    <text evidence="3">The sequence shown here is derived from an EMBL/GenBank/DDBJ whole genome shotgun (WGS) entry which is preliminary data.</text>
</comment>
<evidence type="ECO:0000259" key="2">
    <source>
        <dbReference type="Pfam" id="PF13524"/>
    </source>
</evidence>
<dbReference type="InterPro" id="IPR024542">
    <property type="entry name" value="YkvP_N"/>
</dbReference>
<protein>
    <submittedName>
        <fullName evidence="3">Spore maturation protein CgeB</fullName>
    </submittedName>
</protein>
<evidence type="ECO:0000313" key="3">
    <source>
        <dbReference type="EMBL" id="TCL61201.1"/>
    </source>
</evidence>
<dbReference type="Pfam" id="PF12996">
    <property type="entry name" value="DUF3880"/>
    <property type="match status" value="1"/>
</dbReference>
<gene>
    <name evidence="3" type="ORF">EDD76_101298</name>
</gene>